<gene>
    <name evidence="2" type="ORF">CEXT_575861</name>
</gene>
<feature type="region of interest" description="Disordered" evidence="1">
    <location>
        <begin position="28"/>
        <end position="52"/>
    </location>
</feature>
<proteinExistence type="predicted"/>
<organism evidence="2 3">
    <name type="scientific">Caerostris extrusa</name>
    <name type="common">Bark spider</name>
    <name type="synonym">Caerostris bankana</name>
    <dbReference type="NCBI Taxonomy" id="172846"/>
    <lineage>
        <taxon>Eukaryota</taxon>
        <taxon>Metazoa</taxon>
        <taxon>Ecdysozoa</taxon>
        <taxon>Arthropoda</taxon>
        <taxon>Chelicerata</taxon>
        <taxon>Arachnida</taxon>
        <taxon>Araneae</taxon>
        <taxon>Araneomorphae</taxon>
        <taxon>Entelegynae</taxon>
        <taxon>Araneoidea</taxon>
        <taxon>Araneidae</taxon>
        <taxon>Caerostris</taxon>
    </lineage>
</organism>
<keyword evidence="3" id="KW-1185">Reference proteome</keyword>
<dbReference type="Proteomes" id="UP001054945">
    <property type="component" value="Unassembled WGS sequence"/>
</dbReference>
<comment type="caution">
    <text evidence="2">The sequence shown here is derived from an EMBL/GenBank/DDBJ whole genome shotgun (WGS) entry which is preliminary data.</text>
</comment>
<sequence>MKRIQTVPVSTKRTRTDIKVQLSCMRRTPKNSARRNECLSGSYHRDTGATSSRNAIDLSRKVNSSFLSPFPQQLVGSNHCGELIYSTLH</sequence>
<protein>
    <submittedName>
        <fullName evidence="2">Uncharacterized protein</fullName>
    </submittedName>
</protein>
<dbReference type="EMBL" id="BPLR01007552">
    <property type="protein sequence ID" value="GIY17819.1"/>
    <property type="molecule type" value="Genomic_DNA"/>
</dbReference>
<accession>A0AAV4R9U7</accession>
<name>A0AAV4R9U7_CAEEX</name>
<evidence type="ECO:0000313" key="2">
    <source>
        <dbReference type="EMBL" id="GIY17819.1"/>
    </source>
</evidence>
<evidence type="ECO:0000313" key="3">
    <source>
        <dbReference type="Proteomes" id="UP001054945"/>
    </source>
</evidence>
<reference evidence="2 3" key="1">
    <citation type="submission" date="2021-06" db="EMBL/GenBank/DDBJ databases">
        <title>Caerostris extrusa draft genome.</title>
        <authorList>
            <person name="Kono N."/>
            <person name="Arakawa K."/>
        </authorList>
    </citation>
    <scope>NUCLEOTIDE SEQUENCE [LARGE SCALE GENOMIC DNA]</scope>
</reference>
<dbReference type="AlphaFoldDB" id="A0AAV4R9U7"/>
<evidence type="ECO:0000256" key="1">
    <source>
        <dbReference type="SAM" id="MobiDB-lite"/>
    </source>
</evidence>